<dbReference type="InterPro" id="IPR004827">
    <property type="entry name" value="bZIP"/>
</dbReference>
<feature type="compositionally biased region" description="Polar residues" evidence="7">
    <location>
        <begin position="400"/>
        <end position="412"/>
    </location>
</feature>
<organism evidence="9">
    <name type="scientific">Oryza brachyantha</name>
    <name type="common">malo sina</name>
    <dbReference type="NCBI Taxonomy" id="4533"/>
    <lineage>
        <taxon>Eukaryota</taxon>
        <taxon>Viridiplantae</taxon>
        <taxon>Streptophyta</taxon>
        <taxon>Embryophyta</taxon>
        <taxon>Tracheophyta</taxon>
        <taxon>Spermatophyta</taxon>
        <taxon>Magnoliopsida</taxon>
        <taxon>Liliopsida</taxon>
        <taxon>Poales</taxon>
        <taxon>Poaceae</taxon>
        <taxon>BOP clade</taxon>
        <taxon>Oryzoideae</taxon>
        <taxon>Oryzeae</taxon>
        <taxon>Oryzinae</taxon>
        <taxon>Oryza</taxon>
    </lineage>
</organism>
<keyword evidence="5" id="KW-0804">Transcription</keyword>
<evidence type="ECO:0000256" key="5">
    <source>
        <dbReference type="ARBA" id="ARBA00023163"/>
    </source>
</evidence>
<dbReference type="PROSITE" id="PS00036">
    <property type="entry name" value="BZIP_BASIC"/>
    <property type="match status" value="1"/>
</dbReference>
<feature type="compositionally biased region" description="Polar residues" evidence="7">
    <location>
        <begin position="269"/>
        <end position="297"/>
    </location>
</feature>
<dbReference type="Pfam" id="PF16596">
    <property type="entry name" value="MFMR_assoc"/>
    <property type="match status" value="1"/>
</dbReference>
<evidence type="ECO:0000313" key="9">
    <source>
        <dbReference type="EnsemblPlants" id="OB02G12150.1"/>
    </source>
</evidence>
<dbReference type="EnsemblPlants" id="OB02G12150.1">
    <property type="protein sequence ID" value="OB02G12150.1"/>
    <property type="gene ID" value="OB02G12150"/>
</dbReference>
<keyword evidence="10" id="KW-1185">Reference proteome</keyword>
<dbReference type="PANTHER" id="PTHR45967">
    <property type="entry name" value="G-BOX-BINDING FACTOR 3-RELATED"/>
    <property type="match status" value="1"/>
</dbReference>
<feature type="region of interest" description="Disordered" evidence="7">
    <location>
        <begin position="118"/>
        <end position="208"/>
    </location>
</feature>
<feature type="region of interest" description="Disordered" evidence="7">
    <location>
        <begin position="379"/>
        <end position="454"/>
    </location>
</feature>
<dbReference type="GO" id="GO:0003700">
    <property type="term" value="F:DNA-binding transcription factor activity"/>
    <property type="evidence" value="ECO:0007669"/>
    <property type="project" value="InterPro"/>
</dbReference>
<name>J3L998_ORYBR</name>
<feature type="region of interest" description="Disordered" evidence="7">
    <location>
        <begin position="268"/>
        <end position="297"/>
    </location>
</feature>
<reference evidence="9" key="1">
    <citation type="submission" date="2013-04" db="UniProtKB">
        <authorList>
            <consortium name="EnsemblPlants"/>
        </authorList>
    </citation>
    <scope>IDENTIFICATION</scope>
</reference>
<accession>J3L998</accession>
<dbReference type="GO" id="GO:0000976">
    <property type="term" value="F:transcription cis-regulatory region binding"/>
    <property type="evidence" value="ECO:0007669"/>
    <property type="project" value="UniProtKB-ARBA"/>
</dbReference>
<evidence type="ECO:0000313" key="10">
    <source>
        <dbReference type="Proteomes" id="UP000006038"/>
    </source>
</evidence>
<dbReference type="HOGENOM" id="CLU_458841_0_0_1"/>
<feature type="compositionally biased region" description="Polar residues" evidence="7">
    <location>
        <begin position="444"/>
        <end position="454"/>
    </location>
</feature>
<sequence>MGFRWYTRKLRIDEDGDVADEFLDEVVPENSINNDVAPAGRFQVKYNTKPAALAMRKQISVMDGDIRHSLEYQGRLRWGKKKLWPGISQDGGDGCCSVDPSPGGPSYPSISSHLIYFGSRDVHHGPGPRAPWGPPGSDPRLLRRGRCPRPATPTPSSISSSSSIPSSQSTSASASSSPPLPNPLAGVGPPPRGGAAFAASPGDESGRPPPCVRAAVVLLDLDGAGLASSPAERAAPVRSGLLEQGRTSGLEWNECSNLAAQKHLLANLMGTNDPGTPSKATKASEPEQSPATTSGTTAPVYPEWPGFQAYSAIPPHGFFPPPVAATAQAHPYMWGAQPMVPPYGTPPPPYMMYPPGTVYAHPSTPGVHPFNHYPMPTNGNVETAGVAPGASEINGKNDGRTSGPSANGITSHSESGSESESEGSDANSQNDSHSKENDVKEDGSSQNGMSHSASQGMLNQNMSMAPTQTGVVIGGVAPTTNLNIGMEYWGAAGSSPVPAMHGKSPSGSVRGEQWDERELKKQKRKQSNRESARRSRLRKQAECEELSQRADTLRAENSSLRAELERIKKEYEALLSHNASLKEKLGGNSDSIPDE</sequence>
<dbReference type="PROSITE" id="PS50217">
    <property type="entry name" value="BZIP"/>
    <property type="match status" value="1"/>
</dbReference>
<feature type="compositionally biased region" description="Low complexity" evidence="7">
    <location>
        <begin position="193"/>
        <end position="202"/>
    </location>
</feature>
<feature type="compositionally biased region" description="Pro residues" evidence="7">
    <location>
        <begin position="128"/>
        <end position="137"/>
    </location>
</feature>
<dbReference type="InterPro" id="IPR045314">
    <property type="entry name" value="bZIP_plant_GBF1"/>
</dbReference>
<evidence type="ECO:0000256" key="2">
    <source>
        <dbReference type="ARBA" id="ARBA00007163"/>
    </source>
</evidence>
<evidence type="ECO:0000256" key="6">
    <source>
        <dbReference type="ARBA" id="ARBA00023242"/>
    </source>
</evidence>
<feature type="region of interest" description="Disordered" evidence="7">
    <location>
        <begin position="489"/>
        <end position="552"/>
    </location>
</feature>
<keyword evidence="4" id="KW-0238">DNA-binding</keyword>
<dbReference type="SUPFAM" id="SSF57959">
    <property type="entry name" value="Leucine zipper domain"/>
    <property type="match status" value="1"/>
</dbReference>
<feature type="compositionally biased region" description="Basic and acidic residues" evidence="7">
    <location>
        <begin position="432"/>
        <end position="443"/>
    </location>
</feature>
<feature type="domain" description="BZIP" evidence="8">
    <location>
        <begin position="518"/>
        <end position="581"/>
    </location>
</feature>
<dbReference type="GO" id="GO:0005634">
    <property type="term" value="C:nucleus"/>
    <property type="evidence" value="ECO:0007669"/>
    <property type="project" value="UniProtKB-SubCell"/>
</dbReference>
<evidence type="ECO:0000256" key="4">
    <source>
        <dbReference type="ARBA" id="ARBA00023125"/>
    </source>
</evidence>
<evidence type="ECO:0000259" key="8">
    <source>
        <dbReference type="PROSITE" id="PS50217"/>
    </source>
</evidence>
<evidence type="ECO:0000256" key="7">
    <source>
        <dbReference type="SAM" id="MobiDB-lite"/>
    </source>
</evidence>
<dbReference type="Gene3D" id="1.20.5.170">
    <property type="match status" value="1"/>
</dbReference>
<comment type="similarity">
    <text evidence="2">Belongs to the bZIP family.</text>
</comment>
<comment type="subcellular location">
    <subcellularLocation>
        <location evidence="1">Nucleus</location>
    </subcellularLocation>
</comment>
<dbReference type="InterPro" id="IPR046347">
    <property type="entry name" value="bZIP_sf"/>
</dbReference>
<dbReference type="Proteomes" id="UP000006038">
    <property type="component" value="Unassembled WGS sequence"/>
</dbReference>
<dbReference type="CDD" id="cd14702">
    <property type="entry name" value="bZIP_plant_GBF1"/>
    <property type="match status" value="1"/>
</dbReference>
<dbReference type="PANTHER" id="PTHR45967:SF12">
    <property type="entry name" value="TRANSCRIPTION FACTOR HBP-1A"/>
    <property type="match status" value="1"/>
</dbReference>
<dbReference type="Pfam" id="PF00170">
    <property type="entry name" value="bZIP_1"/>
    <property type="match status" value="1"/>
</dbReference>
<dbReference type="Gramene" id="OB02G12150.1">
    <property type="protein sequence ID" value="OB02G12150.1"/>
    <property type="gene ID" value="OB02G12150"/>
</dbReference>
<dbReference type="InterPro" id="IPR044827">
    <property type="entry name" value="GBF-like"/>
</dbReference>
<proteinExistence type="inferred from homology"/>
<feature type="compositionally biased region" description="Pro residues" evidence="7">
    <location>
        <begin position="178"/>
        <end position="192"/>
    </location>
</feature>
<dbReference type="InterPro" id="IPR012900">
    <property type="entry name" value="MFMR"/>
</dbReference>
<keyword evidence="6" id="KW-0539">Nucleus</keyword>
<feature type="compositionally biased region" description="Basic and acidic residues" evidence="7">
    <location>
        <begin position="527"/>
        <end position="552"/>
    </location>
</feature>
<evidence type="ECO:0000256" key="3">
    <source>
        <dbReference type="ARBA" id="ARBA00023015"/>
    </source>
</evidence>
<protein>
    <recommendedName>
        <fullName evidence="8">BZIP domain-containing protein</fullName>
    </recommendedName>
</protein>
<keyword evidence="3" id="KW-0805">Transcription regulation</keyword>
<dbReference type="Pfam" id="PF07777">
    <property type="entry name" value="MFMR"/>
    <property type="match status" value="1"/>
</dbReference>
<dbReference type="AlphaFoldDB" id="J3L998"/>
<dbReference type="FunFam" id="1.20.5.170:FF:000020">
    <property type="entry name" value="BZIP transcription factor"/>
    <property type="match status" value="1"/>
</dbReference>
<feature type="compositionally biased region" description="Low complexity" evidence="7">
    <location>
        <begin position="154"/>
        <end position="177"/>
    </location>
</feature>
<evidence type="ECO:0000256" key="1">
    <source>
        <dbReference type="ARBA" id="ARBA00004123"/>
    </source>
</evidence>
<dbReference type="SMART" id="SM00338">
    <property type="entry name" value="BRLZ"/>
    <property type="match status" value="1"/>
</dbReference>
<dbReference type="eggNOG" id="ENOG502QUJX">
    <property type="taxonomic scope" value="Eukaryota"/>
</dbReference>